<reference evidence="6 7" key="1">
    <citation type="journal article" date="2013" name="Genome Announc.">
        <title>Genome Sequence of the Pyrene- and Fluoranthene-Degrading Bacterium Cycloclasticus sp. Strain PY97M.</title>
        <authorList>
            <person name="Cui Z."/>
            <person name="Xu G."/>
            <person name="Li Q."/>
            <person name="Gao W."/>
            <person name="Zheng L."/>
        </authorList>
    </citation>
    <scope>NUCLEOTIDE SEQUENCE [LARGE SCALE GENOMIC DNA]</scope>
    <source>
        <strain evidence="6 7">PY97M</strain>
    </source>
</reference>
<evidence type="ECO:0000256" key="4">
    <source>
        <dbReference type="ARBA" id="ARBA00022964"/>
    </source>
</evidence>
<sequence>MSQPSPFKNAVDADTYQTFQTLLYKEARLLDHEEYDQWLAMLTDDIYYYMPVPARYLREEKKQAIKPLDANIFNDYKKQLELRIARFATNLVWSENPQNMINHAVSNIEVFPTEVEGEWNVLSVVTVLRSRLDGVEKRMVVSRDDIWRLEDNSLKLAKRSMLFNHTVVPDSNLNFFF</sequence>
<evidence type="ECO:0000256" key="5">
    <source>
        <dbReference type="ARBA" id="ARBA00023002"/>
    </source>
</evidence>
<protein>
    <submittedName>
        <fullName evidence="6">Aromatic-ring-hydroxylating dioxygenase subunit beta</fullName>
    </submittedName>
</protein>
<comment type="similarity">
    <text evidence="2">Belongs to the bacterial ring-hydroxylating dioxygenase beta subunit family.</text>
</comment>
<keyword evidence="7" id="KW-1185">Reference proteome</keyword>
<dbReference type="PANTHER" id="PTHR41534:SF2">
    <property type="entry name" value="3-PHENYLPROPIONATE_CINNAMIC ACID DIOXYGENASE SUBUNIT BETA"/>
    <property type="match status" value="1"/>
</dbReference>
<comment type="caution">
    <text evidence="6">The sequence shown here is derived from an EMBL/GenBank/DDBJ whole genome shotgun (WGS) entry which is preliminary data.</text>
</comment>
<dbReference type="InterPro" id="IPR000391">
    <property type="entry name" value="Rng_hydr_dOase-bsu"/>
</dbReference>
<keyword evidence="5" id="KW-0560">Oxidoreductase</keyword>
<dbReference type="Pfam" id="PF00866">
    <property type="entry name" value="Ring_hydroxyl_B"/>
    <property type="match status" value="1"/>
</dbReference>
<dbReference type="RefSeq" id="WP_015006859.1">
    <property type="nucleotide sequence ID" value="NZ_FQZJ01000001.1"/>
</dbReference>
<organism evidence="6 7">
    <name type="scientific">Cycloclasticus pugetii</name>
    <dbReference type="NCBI Taxonomy" id="34068"/>
    <lineage>
        <taxon>Bacteria</taxon>
        <taxon>Pseudomonadati</taxon>
        <taxon>Pseudomonadota</taxon>
        <taxon>Gammaproteobacteria</taxon>
        <taxon>Thiotrichales</taxon>
        <taxon>Piscirickettsiaceae</taxon>
        <taxon>Cycloclasticus</taxon>
    </lineage>
</organism>
<dbReference type="GO" id="GO:0051213">
    <property type="term" value="F:dioxygenase activity"/>
    <property type="evidence" value="ECO:0007669"/>
    <property type="project" value="UniProtKB-KW"/>
</dbReference>
<comment type="pathway">
    <text evidence="1">Aromatic compound metabolism.</text>
</comment>
<dbReference type="CDD" id="cd00667">
    <property type="entry name" value="ring_hydroxylating_dioxygenases_beta"/>
    <property type="match status" value="1"/>
</dbReference>
<name>A0AB33YZV6_9GAMM</name>
<keyword evidence="4 6" id="KW-0223">Dioxygenase</keyword>
<dbReference type="Gene3D" id="3.10.450.50">
    <property type="match status" value="1"/>
</dbReference>
<dbReference type="AlphaFoldDB" id="A0AB33YZV6"/>
<evidence type="ECO:0000256" key="1">
    <source>
        <dbReference type="ARBA" id="ARBA00005211"/>
    </source>
</evidence>
<dbReference type="Proteomes" id="UP000015462">
    <property type="component" value="Unassembled WGS sequence"/>
</dbReference>
<dbReference type="InterPro" id="IPR032710">
    <property type="entry name" value="NTF2-like_dom_sf"/>
</dbReference>
<keyword evidence="3" id="KW-0058">Aromatic hydrocarbons catabolism</keyword>
<dbReference type="NCBIfam" id="NF007479">
    <property type="entry name" value="PRK10069.1"/>
    <property type="match status" value="1"/>
</dbReference>
<accession>A0AB33YZV6</accession>
<dbReference type="PANTHER" id="PTHR41534">
    <property type="entry name" value="BLR3401 PROTEIN"/>
    <property type="match status" value="1"/>
</dbReference>
<dbReference type="SUPFAM" id="SSF54427">
    <property type="entry name" value="NTF2-like"/>
    <property type="match status" value="1"/>
</dbReference>
<dbReference type="EMBL" id="ASHL01000010">
    <property type="protein sequence ID" value="EPD12468.1"/>
    <property type="molecule type" value="Genomic_DNA"/>
</dbReference>
<evidence type="ECO:0000256" key="3">
    <source>
        <dbReference type="ARBA" id="ARBA00022797"/>
    </source>
</evidence>
<gene>
    <name evidence="6" type="ORF">L196_10119</name>
</gene>
<evidence type="ECO:0000313" key="6">
    <source>
        <dbReference type="EMBL" id="EPD12468.1"/>
    </source>
</evidence>
<proteinExistence type="inferred from homology"/>
<evidence type="ECO:0000256" key="2">
    <source>
        <dbReference type="ARBA" id="ARBA00009570"/>
    </source>
</evidence>
<dbReference type="GO" id="GO:0019380">
    <property type="term" value="P:3-phenylpropionate catabolic process"/>
    <property type="evidence" value="ECO:0007669"/>
    <property type="project" value="TreeGrafter"/>
</dbReference>
<evidence type="ECO:0000313" key="7">
    <source>
        <dbReference type="Proteomes" id="UP000015462"/>
    </source>
</evidence>